<evidence type="ECO:0000313" key="2">
    <source>
        <dbReference type="EMBL" id="TQB69112.1"/>
    </source>
</evidence>
<keyword evidence="3" id="KW-1185">Reference proteome</keyword>
<sequence length="624" mass="75642">MPRYPSYGDSESDFSETDISMANLPRRRTRVRQRSISRSRYPHGMPGAFEYDYLAPPTETALTPRMGHVTETHIRRSASTGARRRRERGPDNYRSESPHTVIVDIKNSNDNRSASKNRKSKQKVQHVYSSSSDEDLRPHHRNRESVAAAGGAYVRGISLSREASPAPRDYELMMNQRVLEKNDSRQDIELVRLQQEIARLERELAHRSEHRDQRLLRQEEEDYEIELNDRLKRLQKYERQQRREEERRDAEAHFKMEQQRREEEKRSAEARLKMERFEESERAAAEQKRREEEKRNAEARLKMERFEESERAAAEKAQIQAKLRDEKIKELQKRIDEEEEKDRLKKKLQEEKLKELQKKIDEDEEKERIKQAIRDEEARNMLKEMERKKEEDKLKQQAIEEFKRQEEEARKKKEQELQAAARLREATIQEYRMQQLAMEKQEKERKERELAEMKRLKEAALEEYKQQELARIENAKKEQEQKDAEFRERLKTQFGFSDEEIEDMMKKKDGKKEKEEKEKEREKEYDTRMTWIKVHRKHLLPETLMAYRLPWEWDERDSNYIIIKQWIPEDFQEELFAHTRRLREGRLVTQTSNTTTELRVNDRRRDRLYLVRKKSPGRRAFILT</sequence>
<protein>
    <submittedName>
        <fullName evidence="2">Uncharacterized protein</fullName>
    </submittedName>
</protein>
<reference evidence="2 3" key="1">
    <citation type="submission" date="2019-06" db="EMBL/GenBank/DDBJ databases">
        <title>Wine fermentation using esterase from Monascus purpureus.</title>
        <authorList>
            <person name="Geng C."/>
            <person name="Zhang Y."/>
        </authorList>
    </citation>
    <scope>NUCLEOTIDE SEQUENCE [LARGE SCALE GENOMIC DNA]</scope>
    <source>
        <strain evidence="2">HQ1</strain>
    </source>
</reference>
<dbReference type="EMBL" id="VIFY01000171">
    <property type="protein sequence ID" value="TQB69112.1"/>
    <property type="molecule type" value="Genomic_DNA"/>
</dbReference>
<gene>
    <name evidence="2" type="ORF">MPDQ_002330</name>
</gene>
<dbReference type="AlphaFoldDB" id="A0A507QPT6"/>
<feature type="region of interest" description="Disordered" evidence="1">
    <location>
        <begin position="1"/>
        <end position="48"/>
    </location>
</feature>
<accession>A0A507QPT6</accession>
<evidence type="ECO:0000256" key="1">
    <source>
        <dbReference type="SAM" id="MobiDB-lite"/>
    </source>
</evidence>
<comment type="caution">
    <text evidence="2">The sequence shown here is derived from an EMBL/GenBank/DDBJ whole genome shotgun (WGS) entry which is preliminary data.</text>
</comment>
<feature type="compositionally biased region" description="Basic and acidic residues" evidence="1">
    <location>
        <begin position="88"/>
        <end position="97"/>
    </location>
</feature>
<proteinExistence type="predicted"/>
<evidence type="ECO:0000313" key="3">
    <source>
        <dbReference type="Proteomes" id="UP000319663"/>
    </source>
</evidence>
<feature type="region of interest" description="Disordered" evidence="1">
    <location>
        <begin position="238"/>
        <end position="297"/>
    </location>
</feature>
<feature type="compositionally biased region" description="Basic residues" evidence="1">
    <location>
        <begin position="25"/>
        <end position="41"/>
    </location>
</feature>
<dbReference type="Proteomes" id="UP000319663">
    <property type="component" value="Unassembled WGS sequence"/>
</dbReference>
<organism evidence="2 3">
    <name type="scientific">Monascus purpureus</name>
    <name type="common">Red mold</name>
    <name type="synonym">Monascus anka</name>
    <dbReference type="NCBI Taxonomy" id="5098"/>
    <lineage>
        <taxon>Eukaryota</taxon>
        <taxon>Fungi</taxon>
        <taxon>Dikarya</taxon>
        <taxon>Ascomycota</taxon>
        <taxon>Pezizomycotina</taxon>
        <taxon>Eurotiomycetes</taxon>
        <taxon>Eurotiomycetidae</taxon>
        <taxon>Eurotiales</taxon>
        <taxon>Aspergillaceae</taxon>
        <taxon>Monascus</taxon>
    </lineage>
</organism>
<feature type="region of interest" description="Disordered" evidence="1">
    <location>
        <begin position="60"/>
        <end position="140"/>
    </location>
</feature>
<dbReference type="OrthoDB" id="6133115at2759"/>
<feature type="compositionally biased region" description="Basic residues" evidence="1">
    <location>
        <begin position="115"/>
        <end position="124"/>
    </location>
</feature>
<name>A0A507QPT6_MONPU</name>